<keyword evidence="8" id="KW-0520">NAD</keyword>
<dbReference type="InterPro" id="IPR000086">
    <property type="entry name" value="NUDIX_hydrolase_dom"/>
</dbReference>
<dbReference type="NCBIfam" id="NF001299">
    <property type="entry name" value="PRK00241.1"/>
    <property type="match status" value="1"/>
</dbReference>
<dbReference type="Proteomes" id="UP000250080">
    <property type="component" value="Chromosome I"/>
</dbReference>
<comment type="similarity">
    <text evidence="3">Belongs to the Nudix hydrolase family. NudC subfamily.</text>
</comment>
<dbReference type="Gene3D" id="3.90.79.20">
    <property type="match status" value="1"/>
</dbReference>
<evidence type="ECO:0000256" key="3">
    <source>
        <dbReference type="ARBA" id="ARBA00009595"/>
    </source>
</evidence>
<evidence type="ECO:0000256" key="9">
    <source>
        <dbReference type="ARBA" id="ARBA00023679"/>
    </source>
</evidence>
<dbReference type="GO" id="GO:0005829">
    <property type="term" value="C:cytosol"/>
    <property type="evidence" value="ECO:0007669"/>
    <property type="project" value="TreeGrafter"/>
</dbReference>
<dbReference type="InterPro" id="IPR015797">
    <property type="entry name" value="NUDIX_hydrolase-like_dom_sf"/>
</dbReference>
<dbReference type="Pfam" id="PF00293">
    <property type="entry name" value="NUDIX"/>
    <property type="match status" value="1"/>
</dbReference>
<organism evidence="11 12">
    <name type="scientific">Propionibacterium freudenreichii</name>
    <dbReference type="NCBI Taxonomy" id="1744"/>
    <lineage>
        <taxon>Bacteria</taxon>
        <taxon>Bacillati</taxon>
        <taxon>Actinomycetota</taxon>
        <taxon>Actinomycetes</taxon>
        <taxon>Propionibacteriales</taxon>
        <taxon>Propionibacteriaceae</taxon>
        <taxon>Propionibacterium</taxon>
    </lineage>
</organism>
<dbReference type="OMA" id="VWPPGRF"/>
<protein>
    <recommendedName>
        <fullName evidence="4">NAD(+) diphosphatase</fullName>
        <ecNumber evidence="4">3.6.1.22</ecNumber>
    </recommendedName>
</protein>
<dbReference type="GO" id="GO:0019677">
    <property type="term" value="P:NAD+ catabolic process"/>
    <property type="evidence" value="ECO:0007669"/>
    <property type="project" value="TreeGrafter"/>
</dbReference>
<evidence type="ECO:0000256" key="1">
    <source>
        <dbReference type="ARBA" id="ARBA00001946"/>
    </source>
</evidence>
<dbReference type="EMBL" id="LT618793">
    <property type="protein sequence ID" value="SCQ78916.1"/>
    <property type="molecule type" value="Genomic_DNA"/>
</dbReference>
<dbReference type="CDD" id="cd03429">
    <property type="entry name" value="NUDIX_NADH_pyrophosphatase_Nudt13"/>
    <property type="match status" value="1"/>
</dbReference>
<dbReference type="RefSeq" id="WP_013160890.1">
    <property type="nucleotide sequence ID" value="NZ_CCYS01000037.1"/>
</dbReference>
<dbReference type="GO" id="GO:0035529">
    <property type="term" value="F:NADH pyrophosphatase activity"/>
    <property type="evidence" value="ECO:0007669"/>
    <property type="project" value="TreeGrafter"/>
</dbReference>
<dbReference type="EC" id="3.6.1.22" evidence="4"/>
<evidence type="ECO:0000313" key="11">
    <source>
        <dbReference type="EMBL" id="SCQ78916.1"/>
    </source>
</evidence>
<dbReference type="PANTHER" id="PTHR42904">
    <property type="entry name" value="NUDIX HYDROLASE, NUDC SUBFAMILY"/>
    <property type="match status" value="1"/>
</dbReference>
<dbReference type="PANTHER" id="PTHR42904:SF6">
    <property type="entry name" value="NAD-CAPPED RNA HYDROLASE NUDT12"/>
    <property type="match status" value="1"/>
</dbReference>
<keyword evidence="6 11" id="KW-0378">Hydrolase</keyword>
<dbReference type="GO" id="GO:0046872">
    <property type="term" value="F:metal ion binding"/>
    <property type="evidence" value="ECO:0007669"/>
    <property type="project" value="UniProtKB-KW"/>
</dbReference>
<dbReference type="InterPro" id="IPR049734">
    <property type="entry name" value="NudC-like_C"/>
</dbReference>
<evidence type="ECO:0000259" key="10">
    <source>
        <dbReference type="PROSITE" id="PS51462"/>
    </source>
</evidence>
<keyword evidence="7" id="KW-0460">Magnesium</keyword>
<dbReference type="SUPFAM" id="SSF55811">
    <property type="entry name" value="Nudix"/>
    <property type="match status" value="1"/>
</dbReference>
<evidence type="ECO:0000256" key="7">
    <source>
        <dbReference type="ARBA" id="ARBA00022842"/>
    </source>
</evidence>
<keyword evidence="5" id="KW-0479">Metal-binding</keyword>
<evidence type="ECO:0000256" key="5">
    <source>
        <dbReference type="ARBA" id="ARBA00022723"/>
    </source>
</evidence>
<comment type="cofactor">
    <cofactor evidence="2">
        <name>Zn(2+)</name>
        <dbReference type="ChEBI" id="CHEBI:29105"/>
    </cofactor>
</comment>
<sequence length="296" mass="32158">MASNNERVGWSLSGWDDPALLDHASELRHDPENLVRLWKSAGSQLLLVDQQGRFDIDPFGRALIDADGAVPTESTIFVGLLDGTAWFARRVDAALSTTMRHAPLSAGQREIASAALASLNWYRRSRHCVVCGGPLVRTLGGFAAVCRDCDTETFPRTDPAIICAVLDPGDRIYLAHQNSWLDGRVSVLAGFIEAGESVEQAVAREIGEEVDLRLTAMRYLGSQPWPLPRSLMLSFVARSTGGGQVDGEELAWGGWYSREQVVSGLHDQQLTLPPGASVGRRLVNSWLQGTLPSPEG</sequence>
<evidence type="ECO:0000256" key="2">
    <source>
        <dbReference type="ARBA" id="ARBA00001947"/>
    </source>
</evidence>
<comment type="cofactor">
    <cofactor evidence="1">
        <name>Mg(2+)</name>
        <dbReference type="ChEBI" id="CHEBI:18420"/>
    </cofactor>
</comment>
<name>A0A2C8BDB8_9ACTN</name>
<dbReference type="Gene3D" id="3.90.79.10">
    <property type="entry name" value="Nucleoside Triphosphate Pyrophosphohydrolase"/>
    <property type="match status" value="1"/>
</dbReference>
<dbReference type="InterPro" id="IPR050241">
    <property type="entry name" value="NAD-cap_RNA_hydrolase_NudC"/>
</dbReference>
<proteinExistence type="inferred from homology"/>
<accession>A0A2C8BDB8</accession>
<gene>
    <name evidence="11" type="ORF">PFR_JS23_1245</name>
</gene>
<evidence type="ECO:0000313" key="12">
    <source>
        <dbReference type="Proteomes" id="UP000250080"/>
    </source>
</evidence>
<dbReference type="PROSITE" id="PS51462">
    <property type="entry name" value="NUDIX"/>
    <property type="match status" value="1"/>
</dbReference>
<feature type="domain" description="Nudix hydrolase" evidence="10">
    <location>
        <begin position="155"/>
        <end position="278"/>
    </location>
</feature>
<evidence type="ECO:0000256" key="8">
    <source>
        <dbReference type="ARBA" id="ARBA00023027"/>
    </source>
</evidence>
<dbReference type="InterPro" id="IPR020084">
    <property type="entry name" value="NUDIX_hydrolase_CS"/>
</dbReference>
<reference evidence="11 12" key="1">
    <citation type="submission" date="2016-09" db="EMBL/GenBank/DDBJ databases">
        <authorList>
            <person name="Laine KS P."/>
        </authorList>
    </citation>
    <scope>NUCLEOTIDE SEQUENCE [LARGE SCALE GENOMIC DNA]</scope>
    <source>
        <strain evidence="11">PFRJS-23</strain>
    </source>
</reference>
<evidence type="ECO:0000256" key="6">
    <source>
        <dbReference type="ARBA" id="ARBA00022801"/>
    </source>
</evidence>
<evidence type="ECO:0000256" key="4">
    <source>
        <dbReference type="ARBA" id="ARBA00012381"/>
    </source>
</evidence>
<comment type="catalytic activity">
    <reaction evidence="9">
        <text>a 5'-end NAD(+)-phospho-ribonucleoside in mRNA + H2O = a 5'-end phospho-adenosine-phospho-ribonucleoside in mRNA + beta-nicotinamide D-ribonucleotide + 2 H(+)</text>
        <dbReference type="Rhea" id="RHEA:60876"/>
        <dbReference type="Rhea" id="RHEA-COMP:15698"/>
        <dbReference type="Rhea" id="RHEA-COMP:15719"/>
        <dbReference type="ChEBI" id="CHEBI:14649"/>
        <dbReference type="ChEBI" id="CHEBI:15377"/>
        <dbReference type="ChEBI" id="CHEBI:15378"/>
        <dbReference type="ChEBI" id="CHEBI:144029"/>
        <dbReference type="ChEBI" id="CHEBI:144051"/>
    </reaction>
    <physiologicalReaction direction="left-to-right" evidence="9">
        <dbReference type="Rhea" id="RHEA:60877"/>
    </physiologicalReaction>
</comment>
<dbReference type="AlphaFoldDB" id="A0A2C8BDB8"/>
<dbReference type="GO" id="GO:0006742">
    <property type="term" value="P:NADP+ catabolic process"/>
    <property type="evidence" value="ECO:0007669"/>
    <property type="project" value="TreeGrafter"/>
</dbReference>
<dbReference type="PROSITE" id="PS00893">
    <property type="entry name" value="NUDIX_BOX"/>
    <property type="match status" value="1"/>
</dbReference>